<keyword evidence="6" id="KW-1185">Reference proteome</keyword>
<accession>D8RTI3</accession>
<sequence>MKSPCSPLLFATLAIFFCDALVVLQASQQIDLVDAHNAARSAVNVSGLVWDDTVAAFASSWAATLRDQNNCALIHSGGRYGENLWKWWGSPGLPAPPATDAVAAWVSEQVDYNYASNTCAAGKVCGHYTQVVWKNSVRVGCAYVQCNGMNSYLVSCNYDPPGNYIGQKPY</sequence>
<dbReference type="STRING" id="88036.D8RTI3"/>
<dbReference type="PANTHER" id="PTHR10334">
    <property type="entry name" value="CYSTEINE-RICH SECRETORY PROTEIN-RELATED"/>
    <property type="match status" value="1"/>
</dbReference>
<dbReference type="Gene3D" id="3.40.33.10">
    <property type="entry name" value="CAP"/>
    <property type="match status" value="1"/>
</dbReference>
<gene>
    <name evidence="5" type="ORF">SELMODRAFT_101466</name>
</gene>
<dbReference type="HOGENOM" id="CLU_035730_8_1_1"/>
<dbReference type="InterPro" id="IPR002413">
    <property type="entry name" value="V5_allergen-like"/>
</dbReference>
<feature type="chain" id="PRO_5003122094" description="SCP domain-containing protein" evidence="3">
    <location>
        <begin position="21"/>
        <end position="170"/>
    </location>
</feature>
<dbReference type="Proteomes" id="UP000001514">
    <property type="component" value="Unassembled WGS sequence"/>
</dbReference>
<keyword evidence="2" id="KW-0611">Plant defense</keyword>
<dbReference type="PRINTS" id="PR00838">
    <property type="entry name" value="V5ALLERGEN"/>
</dbReference>
<proteinExistence type="predicted"/>
<feature type="domain" description="SCP" evidence="4">
    <location>
        <begin position="27"/>
        <end position="166"/>
    </location>
</feature>
<dbReference type="InterPro" id="IPR014044">
    <property type="entry name" value="CAP_dom"/>
</dbReference>
<dbReference type="InterPro" id="IPR035940">
    <property type="entry name" value="CAP_sf"/>
</dbReference>
<dbReference type="InterPro" id="IPR018244">
    <property type="entry name" value="Allrgn_V5/Tpx1_CS"/>
</dbReference>
<evidence type="ECO:0000256" key="3">
    <source>
        <dbReference type="SAM" id="SignalP"/>
    </source>
</evidence>
<dbReference type="OrthoDB" id="337038at2759"/>
<evidence type="ECO:0000256" key="1">
    <source>
        <dbReference type="ARBA" id="ARBA00003143"/>
    </source>
</evidence>
<dbReference type="Gramene" id="EFJ24680">
    <property type="protein sequence ID" value="EFJ24680"/>
    <property type="gene ID" value="SELMODRAFT_101466"/>
</dbReference>
<dbReference type="PRINTS" id="PR00837">
    <property type="entry name" value="V5TPXLIKE"/>
</dbReference>
<organism evidence="6">
    <name type="scientific">Selaginella moellendorffii</name>
    <name type="common">Spikemoss</name>
    <dbReference type="NCBI Taxonomy" id="88036"/>
    <lineage>
        <taxon>Eukaryota</taxon>
        <taxon>Viridiplantae</taxon>
        <taxon>Streptophyta</taxon>
        <taxon>Embryophyta</taxon>
        <taxon>Tracheophyta</taxon>
        <taxon>Lycopodiopsida</taxon>
        <taxon>Selaginellales</taxon>
        <taxon>Selaginellaceae</taxon>
        <taxon>Selaginella</taxon>
    </lineage>
</organism>
<dbReference type="EMBL" id="GL377589">
    <property type="protein sequence ID" value="EFJ24680.1"/>
    <property type="molecule type" value="Genomic_DNA"/>
</dbReference>
<evidence type="ECO:0000313" key="5">
    <source>
        <dbReference type="EMBL" id="EFJ24680.1"/>
    </source>
</evidence>
<dbReference type="AlphaFoldDB" id="D8RTI3"/>
<dbReference type="GO" id="GO:0005615">
    <property type="term" value="C:extracellular space"/>
    <property type="evidence" value="ECO:0000318"/>
    <property type="project" value="GO_Central"/>
</dbReference>
<feature type="signal peptide" evidence="3">
    <location>
        <begin position="1"/>
        <end position="20"/>
    </location>
</feature>
<dbReference type="FunFam" id="3.40.33.10:FF:000004">
    <property type="entry name" value="CAP, cysteine-rich secretory protein, antigen 5"/>
    <property type="match status" value="1"/>
</dbReference>
<dbReference type="PROSITE" id="PS01010">
    <property type="entry name" value="CRISP_2"/>
    <property type="match status" value="1"/>
</dbReference>
<dbReference type="FunCoup" id="D8RTI3">
    <property type="interactions" value="501"/>
</dbReference>
<evidence type="ECO:0000256" key="2">
    <source>
        <dbReference type="ARBA" id="ARBA00023265"/>
    </source>
</evidence>
<dbReference type="SUPFAM" id="SSF55797">
    <property type="entry name" value="PR-1-like"/>
    <property type="match status" value="1"/>
</dbReference>
<dbReference type="SMART" id="SM00198">
    <property type="entry name" value="SCP"/>
    <property type="match status" value="1"/>
</dbReference>
<protein>
    <recommendedName>
        <fullName evidence="4">SCP domain-containing protein</fullName>
    </recommendedName>
</protein>
<dbReference type="OMA" id="EHAMIAR"/>
<dbReference type="InParanoid" id="D8RTI3"/>
<keyword evidence="3" id="KW-0732">Signal</keyword>
<dbReference type="Pfam" id="PF00188">
    <property type="entry name" value="CAP"/>
    <property type="match status" value="1"/>
</dbReference>
<comment type="function">
    <text evidence="1">Probably involved in the defense reaction of plants against pathogens.</text>
</comment>
<name>D8RTI3_SELML</name>
<evidence type="ECO:0000259" key="4">
    <source>
        <dbReference type="SMART" id="SM00198"/>
    </source>
</evidence>
<dbReference type="PROSITE" id="PS01009">
    <property type="entry name" value="CRISP_1"/>
    <property type="match status" value="1"/>
</dbReference>
<dbReference type="eggNOG" id="KOG3017">
    <property type="taxonomic scope" value="Eukaryota"/>
</dbReference>
<evidence type="ECO:0000313" key="6">
    <source>
        <dbReference type="Proteomes" id="UP000001514"/>
    </source>
</evidence>
<dbReference type="InterPro" id="IPR001283">
    <property type="entry name" value="CRISP-related"/>
</dbReference>
<keyword evidence="2" id="KW-0568">Pathogenesis-related protein</keyword>
<dbReference type="KEGG" id="smo:SELMODRAFT_101466"/>
<dbReference type="CDD" id="cd05381">
    <property type="entry name" value="CAP_PR-1"/>
    <property type="match status" value="1"/>
</dbReference>
<reference evidence="5 6" key="1">
    <citation type="journal article" date="2011" name="Science">
        <title>The Selaginella genome identifies genetic changes associated with the evolution of vascular plants.</title>
        <authorList>
            <person name="Banks J.A."/>
            <person name="Nishiyama T."/>
            <person name="Hasebe M."/>
            <person name="Bowman J.L."/>
            <person name="Gribskov M."/>
            <person name="dePamphilis C."/>
            <person name="Albert V.A."/>
            <person name="Aono N."/>
            <person name="Aoyama T."/>
            <person name="Ambrose B.A."/>
            <person name="Ashton N.W."/>
            <person name="Axtell M.J."/>
            <person name="Barker E."/>
            <person name="Barker M.S."/>
            <person name="Bennetzen J.L."/>
            <person name="Bonawitz N.D."/>
            <person name="Chapple C."/>
            <person name="Cheng C."/>
            <person name="Correa L.G."/>
            <person name="Dacre M."/>
            <person name="DeBarry J."/>
            <person name="Dreyer I."/>
            <person name="Elias M."/>
            <person name="Engstrom E.M."/>
            <person name="Estelle M."/>
            <person name="Feng L."/>
            <person name="Finet C."/>
            <person name="Floyd S.K."/>
            <person name="Frommer W.B."/>
            <person name="Fujita T."/>
            <person name="Gramzow L."/>
            <person name="Gutensohn M."/>
            <person name="Harholt J."/>
            <person name="Hattori M."/>
            <person name="Heyl A."/>
            <person name="Hirai T."/>
            <person name="Hiwatashi Y."/>
            <person name="Ishikawa M."/>
            <person name="Iwata M."/>
            <person name="Karol K.G."/>
            <person name="Koehler B."/>
            <person name="Kolukisaoglu U."/>
            <person name="Kubo M."/>
            <person name="Kurata T."/>
            <person name="Lalonde S."/>
            <person name="Li K."/>
            <person name="Li Y."/>
            <person name="Litt A."/>
            <person name="Lyons E."/>
            <person name="Manning G."/>
            <person name="Maruyama T."/>
            <person name="Michael T.P."/>
            <person name="Mikami K."/>
            <person name="Miyazaki S."/>
            <person name="Morinaga S."/>
            <person name="Murata T."/>
            <person name="Mueller-Roeber B."/>
            <person name="Nelson D.R."/>
            <person name="Obara M."/>
            <person name="Oguri Y."/>
            <person name="Olmstead R.G."/>
            <person name="Onodera N."/>
            <person name="Petersen B.L."/>
            <person name="Pils B."/>
            <person name="Prigge M."/>
            <person name="Rensing S.A."/>
            <person name="Riano-Pachon D.M."/>
            <person name="Roberts A.W."/>
            <person name="Sato Y."/>
            <person name="Scheller H.V."/>
            <person name="Schulz B."/>
            <person name="Schulz C."/>
            <person name="Shakirov E.V."/>
            <person name="Shibagaki N."/>
            <person name="Shinohara N."/>
            <person name="Shippen D.E."/>
            <person name="Soerensen I."/>
            <person name="Sotooka R."/>
            <person name="Sugimoto N."/>
            <person name="Sugita M."/>
            <person name="Sumikawa N."/>
            <person name="Tanurdzic M."/>
            <person name="Theissen G."/>
            <person name="Ulvskov P."/>
            <person name="Wakazuki S."/>
            <person name="Weng J.K."/>
            <person name="Willats W.W."/>
            <person name="Wipf D."/>
            <person name="Wolf P.G."/>
            <person name="Yang L."/>
            <person name="Zimmer A.D."/>
            <person name="Zhu Q."/>
            <person name="Mitros T."/>
            <person name="Hellsten U."/>
            <person name="Loque D."/>
            <person name="Otillar R."/>
            <person name="Salamov A."/>
            <person name="Schmutz J."/>
            <person name="Shapiro H."/>
            <person name="Lindquist E."/>
            <person name="Lucas S."/>
            <person name="Rokhsar D."/>
            <person name="Grigoriev I.V."/>
        </authorList>
    </citation>
    <scope>NUCLEOTIDE SEQUENCE [LARGE SCALE GENOMIC DNA]</scope>
</reference>